<dbReference type="Gene3D" id="3.30.420.260">
    <property type="match status" value="1"/>
</dbReference>
<protein>
    <submittedName>
        <fullName evidence="1">DUF3822 domain-containing protein</fullName>
    </submittedName>
</protein>
<organism evidence="1 2">
    <name type="scientific">Chryseotalea sanaruensis</name>
    <dbReference type="NCBI Taxonomy" id="2482724"/>
    <lineage>
        <taxon>Bacteria</taxon>
        <taxon>Pseudomonadati</taxon>
        <taxon>Bacteroidota</taxon>
        <taxon>Cytophagia</taxon>
        <taxon>Cytophagales</taxon>
        <taxon>Chryseotaleaceae</taxon>
        <taxon>Chryseotalea</taxon>
    </lineage>
</organism>
<evidence type="ECO:0000313" key="2">
    <source>
        <dbReference type="Proteomes" id="UP000288227"/>
    </source>
</evidence>
<dbReference type="Gene3D" id="3.30.420.250">
    <property type="match status" value="1"/>
</dbReference>
<dbReference type="EMBL" id="BHXQ01000003">
    <property type="protein sequence ID" value="GCC51524.1"/>
    <property type="molecule type" value="Genomic_DNA"/>
</dbReference>
<dbReference type="InterPro" id="IPR024213">
    <property type="entry name" value="DUF3822"/>
</dbReference>
<evidence type="ECO:0000313" key="1">
    <source>
        <dbReference type="EMBL" id="GCC51524.1"/>
    </source>
</evidence>
<proteinExistence type="predicted"/>
<dbReference type="Pfam" id="PF12864">
    <property type="entry name" value="DUF3822"/>
    <property type="match status" value="1"/>
</dbReference>
<keyword evidence="2" id="KW-1185">Reference proteome</keyword>
<comment type="caution">
    <text evidence="1">The sequence shown here is derived from an EMBL/GenBank/DDBJ whole genome shotgun (WGS) entry which is preliminary data.</text>
</comment>
<gene>
    <name evidence="1" type="ORF">SanaruYs_17490</name>
</gene>
<dbReference type="RefSeq" id="WP_160118619.1">
    <property type="nucleotide sequence ID" value="NZ_BHXQ01000003.1"/>
</dbReference>
<name>A0A401U9J5_9BACT</name>
<sequence>MQVRTEHYRLLKKIKDDRFEEEALHQYQLFLHIGIRDFQVLVVSDDQRVLLLEDYVLPEVSSPQELLTSLQELFESHSVLSAGFWGNIKISFKTQKFVQVPTALFNEDSMLEYLMFNAQVDEQTETILKAQHNKQDTVTVFAVSTDLIEWLKVVYPNSNPVLMHQSAALIEGVLAESVKYNNNTLYVYIDRFKLHIVSCNNGKLIYYNQFVINQFQDYVRYIMLVMKSLKMDQRTSQVVLWGYIGKNSPHYHEFYKFISNVNFGSRPASMRFSYFFDELQEQHFFDLYSINLIAKA</sequence>
<dbReference type="Proteomes" id="UP000288227">
    <property type="component" value="Unassembled WGS sequence"/>
</dbReference>
<reference evidence="1 2" key="1">
    <citation type="submission" date="2018-11" db="EMBL/GenBank/DDBJ databases">
        <title>Chryseotalea sanarue gen. nov., sp., nov., a member of the family Cytophagaceae, isolated from a brackish lake in Hamamatsu Japan.</title>
        <authorList>
            <person name="Maejima Y."/>
            <person name="Iino T."/>
            <person name="Muraguchi Y."/>
            <person name="Fukuda K."/>
            <person name="Ohkuma M."/>
            <person name="Moriuchi R."/>
            <person name="Dohra H."/>
            <person name="Kimbara K."/>
            <person name="Shintani M."/>
        </authorList>
    </citation>
    <scope>NUCLEOTIDE SEQUENCE [LARGE SCALE GENOMIC DNA]</scope>
    <source>
        <strain evidence="1 2">Ys</strain>
    </source>
</reference>
<accession>A0A401U9J5</accession>
<dbReference type="CDD" id="cd24013">
    <property type="entry name" value="ASKHA_ATPase_BT3980-like"/>
    <property type="match status" value="1"/>
</dbReference>
<dbReference type="AlphaFoldDB" id="A0A401U9J5"/>
<dbReference type="OrthoDB" id="658622at2"/>